<evidence type="ECO:0000313" key="8">
    <source>
        <dbReference type="Proteomes" id="UP001143981"/>
    </source>
</evidence>
<feature type="compositionally biased region" description="Low complexity" evidence="4">
    <location>
        <begin position="225"/>
        <end position="255"/>
    </location>
</feature>
<dbReference type="Pfam" id="PF21719">
    <property type="entry name" value="MIOS_a-sol"/>
    <property type="match status" value="1"/>
</dbReference>
<keyword evidence="8" id="KW-1185">Reference proteome</keyword>
<evidence type="ECO:0000256" key="4">
    <source>
        <dbReference type="SAM" id="MobiDB-lite"/>
    </source>
</evidence>
<dbReference type="InterPro" id="IPR015943">
    <property type="entry name" value="WD40/YVTN_repeat-like_dom_sf"/>
</dbReference>
<dbReference type="GO" id="GO:1904263">
    <property type="term" value="P:positive regulation of TORC1 signaling"/>
    <property type="evidence" value="ECO:0007669"/>
    <property type="project" value="TreeGrafter"/>
</dbReference>
<dbReference type="PANTHER" id="PTHR16453">
    <property type="entry name" value="WD40 DOMAIN-CONTAINING PROTEIN MIO FAMILY MEMBER"/>
    <property type="match status" value="1"/>
</dbReference>
<gene>
    <name evidence="7" type="ORF">LPJ61_002546</name>
</gene>
<dbReference type="EMBL" id="JANBOI010000331">
    <property type="protein sequence ID" value="KAJ1731418.1"/>
    <property type="molecule type" value="Genomic_DNA"/>
</dbReference>
<evidence type="ECO:0000313" key="7">
    <source>
        <dbReference type="EMBL" id="KAJ1731418.1"/>
    </source>
</evidence>
<dbReference type="CDD" id="cd16691">
    <property type="entry name" value="mRING-H2-C3H3C2_Mio"/>
    <property type="match status" value="1"/>
</dbReference>
<sequence length="1209" mass="131243">MDRIYKLGRQLQPSWLADAASATKHAVPDAPSPPPPPPSPSPPLPDHLPQMAQRRVPVMSWVQPESDGRFAVGSDVGLRLYRMEAARDSSADVVFDMADFRSMRYPVTCLASYPRALERLSVMAVGTQSGELSLQFYPMQGSDGLGGEYSSSSSICLYEASGRVCRQIAFNPANTNLMACGFDSKDNRPSLTINDTARNMDVGPLLGSRSTPWSVHSNLTDAILGPQPQQQQPQSHRQSGHSRTPSASSSSAAASRDGEYGPVSGGSCVTSLSWVPGSASALFFASKRTRWSIRWFDMREPSKNGTVLYVPMLGAGNAGLGSPGTVYDLQFDPFNSVRYMAHDRCGTVNMWDIRWATKPTYTFNTGQRAVLSMQFSPRRSGTVALLAADSDTFDIYTLGEFFNGRAAQSEQLNPSAILDSAWTKDQYSDDRVASMSAPPPPGLHLWTDHAATVPLPPGLSEPHTAFLWVPPSVSGKTRCSKQLISSGKSSALYATALPVPRIGVTNCHGHLAISNNWSKLQGALPATNLQMDLLHIAVPEMCEIVLDKNRLSHSMRATAGAAASAQISMSASLSSMQHMAQQPSVSGSGIIARRHQAAHSTSADGDPKVAHLRDRLRAMNPGAGEGPASVSVAEAGVKWLSSQLGEQLLAGSISYNPSADEPRADDDSIRAELSSDILVQMRMRALQGYGTNADINAHTFRDDTKARDMWLWIRDAHIRRHNGAYYTSYGADASFFGVYDIMHLRRKELKYLYEQSQLEAQRSMQLAAIPRTRLDGQRRLALSFCGWGLEGYIREQHIRALENADKFSAAAGTSFIYGDHQRCLQSLEKSTEQDQKLLSFMLKAQLDKNSLLAPVQAGKEAPPPGDMFKCPHLQMIFMYLATGDWNRVVDDTSRLPMSYRLAIVLRYLDDSSLMRFLLRSGRLAVKRGDLDGILITGIGGSGRLIMQTYVDNTADVQTAALVSISDSSSDLVANETAEKWIYEYRHLLNMWRMFTTRCLFDIAHGNYREAKGLSRVSDIGENIAVRPADIRCTYCHKSLGYGSGARKSRHLRSGGPRSGGSAVSTPGIGAGPGSALGMAAAAVEAGSAGPGIGGGGGGGVRPLLAMSAAAASDPRRKDQQQSQMRLLYTHCPKCHHKLPRCVVCRLKLGAPVMPAESDVPAAPGSDFSQWFSWCQTCGHGGHVVHMQSWFATHSVCPVPACNCECDKRD</sequence>
<dbReference type="GO" id="GO:0005737">
    <property type="term" value="C:cytoplasm"/>
    <property type="evidence" value="ECO:0007669"/>
    <property type="project" value="TreeGrafter"/>
</dbReference>
<protein>
    <recommendedName>
        <fullName evidence="9">WD repeat protein mio zinc-ribbon like domain-containing protein</fullName>
    </recommendedName>
</protein>
<feature type="region of interest" description="Disordered" evidence="4">
    <location>
        <begin position="223"/>
        <end position="260"/>
    </location>
</feature>
<evidence type="ECO:0000256" key="3">
    <source>
        <dbReference type="ARBA" id="ARBA00022737"/>
    </source>
</evidence>
<feature type="domain" description="MIOS-like alpha-solenoid" evidence="6">
    <location>
        <begin position="681"/>
        <end position="836"/>
    </location>
</feature>
<dbReference type="Proteomes" id="UP001143981">
    <property type="component" value="Unassembled WGS sequence"/>
</dbReference>
<dbReference type="Pfam" id="PF17034">
    <property type="entry name" value="zinc_ribbon_16"/>
    <property type="match status" value="1"/>
</dbReference>
<dbReference type="InterPro" id="IPR036322">
    <property type="entry name" value="WD40_repeat_dom_sf"/>
</dbReference>
<dbReference type="InterPro" id="IPR037593">
    <property type="entry name" value="MIOS/Sea4"/>
</dbReference>
<dbReference type="InterPro" id="IPR031488">
    <property type="entry name" value="Zn_ribbon_mio"/>
</dbReference>
<feature type="region of interest" description="Disordered" evidence="4">
    <location>
        <begin position="584"/>
        <end position="608"/>
    </location>
</feature>
<proteinExistence type="inferred from homology"/>
<organism evidence="7 8">
    <name type="scientific">Coemansia biformis</name>
    <dbReference type="NCBI Taxonomy" id="1286918"/>
    <lineage>
        <taxon>Eukaryota</taxon>
        <taxon>Fungi</taxon>
        <taxon>Fungi incertae sedis</taxon>
        <taxon>Zoopagomycota</taxon>
        <taxon>Kickxellomycotina</taxon>
        <taxon>Kickxellomycetes</taxon>
        <taxon>Kickxellales</taxon>
        <taxon>Kickxellaceae</taxon>
        <taxon>Coemansia</taxon>
    </lineage>
</organism>
<evidence type="ECO:0008006" key="9">
    <source>
        <dbReference type="Google" id="ProtNLM"/>
    </source>
</evidence>
<dbReference type="GO" id="GO:0034198">
    <property type="term" value="P:cellular response to amino acid starvation"/>
    <property type="evidence" value="ECO:0007669"/>
    <property type="project" value="TreeGrafter"/>
</dbReference>
<name>A0A9W8CX44_9FUNG</name>
<feature type="compositionally biased region" description="Pro residues" evidence="4">
    <location>
        <begin position="30"/>
        <end position="46"/>
    </location>
</feature>
<evidence type="ECO:0000256" key="1">
    <source>
        <dbReference type="ARBA" id="ARBA00009713"/>
    </source>
</evidence>
<evidence type="ECO:0000259" key="6">
    <source>
        <dbReference type="Pfam" id="PF21719"/>
    </source>
</evidence>
<comment type="similarity">
    <text evidence="1">Belongs to the WD repeat mio family.</text>
</comment>
<feature type="region of interest" description="Disordered" evidence="4">
    <location>
        <begin position="1043"/>
        <end position="1067"/>
    </location>
</feature>
<evidence type="ECO:0000259" key="5">
    <source>
        <dbReference type="Pfam" id="PF17034"/>
    </source>
</evidence>
<dbReference type="AlphaFoldDB" id="A0A9W8CX44"/>
<accession>A0A9W8CX44</accession>
<dbReference type="PANTHER" id="PTHR16453:SF9">
    <property type="entry name" value="GATOR COMPLEX PROTEIN MIOS"/>
    <property type="match status" value="1"/>
</dbReference>
<keyword evidence="2" id="KW-0853">WD repeat</keyword>
<keyword evidence="3" id="KW-0677">Repeat</keyword>
<dbReference type="InterPro" id="IPR049092">
    <property type="entry name" value="MIOS_a-sol"/>
</dbReference>
<dbReference type="Gene3D" id="2.130.10.10">
    <property type="entry name" value="YVTN repeat-like/Quinoprotein amine dehydrogenase"/>
    <property type="match status" value="1"/>
</dbReference>
<reference evidence="7" key="1">
    <citation type="submission" date="2022-07" db="EMBL/GenBank/DDBJ databases">
        <title>Phylogenomic reconstructions and comparative analyses of Kickxellomycotina fungi.</title>
        <authorList>
            <person name="Reynolds N.K."/>
            <person name="Stajich J.E."/>
            <person name="Barry K."/>
            <person name="Grigoriev I.V."/>
            <person name="Crous P."/>
            <person name="Smith M.E."/>
        </authorList>
    </citation>
    <scope>NUCLEOTIDE SEQUENCE</scope>
    <source>
        <strain evidence="7">BCRC 34381</strain>
    </source>
</reference>
<comment type="caution">
    <text evidence="7">The sequence shown here is derived from an EMBL/GenBank/DDBJ whole genome shotgun (WGS) entry which is preliminary data.</text>
</comment>
<feature type="domain" description="GATOR2 complex protein MIO zinc-ribbon like" evidence="5">
    <location>
        <begin position="1129"/>
        <end position="1207"/>
    </location>
</feature>
<dbReference type="OrthoDB" id="341486at2759"/>
<feature type="region of interest" description="Disordered" evidence="4">
    <location>
        <begin position="18"/>
        <end position="49"/>
    </location>
</feature>
<dbReference type="SUPFAM" id="SSF50978">
    <property type="entry name" value="WD40 repeat-like"/>
    <property type="match status" value="1"/>
</dbReference>
<evidence type="ECO:0000256" key="2">
    <source>
        <dbReference type="ARBA" id="ARBA00022574"/>
    </source>
</evidence>